<dbReference type="GO" id="GO:0009691">
    <property type="term" value="P:cytokinin biosynthetic process"/>
    <property type="evidence" value="ECO:0007669"/>
    <property type="project" value="UniProtKB-UniRule"/>
</dbReference>
<comment type="similarity">
    <text evidence="1 8">Belongs to the LOG family.</text>
</comment>
<dbReference type="OrthoDB" id="414463at2759"/>
<comment type="catalytic activity">
    <reaction evidence="6 8">
        <text>N(6)-(dimethylallyl)adenosine 5'-phosphate + H2O = N(6)-dimethylallyladenine + D-ribose 5-phosphate</text>
        <dbReference type="Rhea" id="RHEA:48560"/>
        <dbReference type="ChEBI" id="CHEBI:15377"/>
        <dbReference type="ChEBI" id="CHEBI:17660"/>
        <dbReference type="ChEBI" id="CHEBI:57526"/>
        <dbReference type="ChEBI" id="CHEBI:78346"/>
        <dbReference type="EC" id="3.2.2.n1"/>
    </reaction>
</comment>
<evidence type="ECO:0000256" key="6">
    <source>
        <dbReference type="ARBA" id="ARBA00047718"/>
    </source>
</evidence>
<dbReference type="EC" id="3.2.2.n1" evidence="2 8"/>
<gene>
    <name evidence="9" type="primary">LOG1</name>
    <name evidence="9" type="ORF">AXF42_Ash004399</name>
</gene>
<evidence type="ECO:0000313" key="9">
    <source>
        <dbReference type="EMBL" id="PKA49857.1"/>
    </source>
</evidence>
<evidence type="ECO:0000256" key="1">
    <source>
        <dbReference type="ARBA" id="ARBA00006763"/>
    </source>
</evidence>
<dbReference type="Gene3D" id="3.40.50.450">
    <property type="match status" value="1"/>
</dbReference>
<protein>
    <recommendedName>
        <fullName evidence="2 8">Cytokinin riboside 5'-monophosphate phosphoribohydrolase</fullName>
        <ecNumber evidence="2 8">3.2.2.n1</ecNumber>
    </recommendedName>
</protein>
<dbReference type="GO" id="GO:0102682">
    <property type="term" value="F:cytokinin riboside 5'-monophosphate phosphoribohydrolase activity"/>
    <property type="evidence" value="ECO:0007669"/>
    <property type="project" value="RHEA"/>
</dbReference>
<proteinExistence type="inferred from homology"/>
<evidence type="ECO:0000256" key="2">
    <source>
        <dbReference type="ARBA" id="ARBA00012205"/>
    </source>
</evidence>
<dbReference type="STRING" id="1088818.A0A2I0A2U6"/>
<keyword evidence="3 8" id="KW-0203">Cytokinin biosynthesis</keyword>
<evidence type="ECO:0000313" key="10">
    <source>
        <dbReference type="Proteomes" id="UP000236161"/>
    </source>
</evidence>
<dbReference type="Pfam" id="PF03641">
    <property type="entry name" value="Lysine_decarbox"/>
    <property type="match status" value="1"/>
</dbReference>
<dbReference type="PANTHER" id="PTHR31223:SF51">
    <property type="entry name" value="CYTOKININ RIBOSIDE 5'-MONOPHOSPHATE PHOSPHORIBOHYDROLASE LOG4-RELATED"/>
    <property type="match status" value="1"/>
</dbReference>
<dbReference type="SUPFAM" id="SSF102405">
    <property type="entry name" value="MCP/YpsA-like"/>
    <property type="match status" value="1"/>
</dbReference>
<dbReference type="Proteomes" id="UP000236161">
    <property type="component" value="Unassembled WGS sequence"/>
</dbReference>
<dbReference type="InterPro" id="IPR031100">
    <property type="entry name" value="LOG_fam"/>
</dbReference>
<keyword evidence="10" id="KW-1185">Reference proteome</keyword>
<sequence length="223" mass="24397">MEEAQEKVGETSGRRRFRRICVFCGSRAGNRPSFSLAALDLGKQLVERKINLIYGGGSIGLMGLISRTVFNGGCNVLGVIPMALLPHEISGETIGEVKTVADMHERKSEMARNADAFIALPGGYGTMEELLEMIAWSQLGIHEKPVGLLNVDGYYDSLLSFFDKGVEEGFIEGSARHIVVSAQTAGELIAKMEEYAPLHDIVAPRKRWEVDQLLESPSEVPMS</sequence>
<evidence type="ECO:0000256" key="4">
    <source>
        <dbReference type="ARBA" id="ARBA00022801"/>
    </source>
</evidence>
<comment type="catalytic activity">
    <reaction evidence="7 8">
        <text>9-ribosyl-trans-zeatin 5'-phosphate + H2O = trans-zeatin + D-ribose 5-phosphate</text>
        <dbReference type="Rhea" id="RHEA:48564"/>
        <dbReference type="ChEBI" id="CHEBI:15377"/>
        <dbReference type="ChEBI" id="CHEBI:16522"/>
        <dbReference type="ChEBI" id="CHEBI:78346"/>
        <dbReference type="ChEBI" id="CHEBI:87947"/>
        <dbReference type="EC" id="3.2.2.n1"/>
    </reaction>
</comment>
<dbReference type="EMBL" id="KZ452037">
    <property type="protein sequence ID" value="PKA49857.1"/>
    <property type="molecule type" value="Genomic_DNA"/>
</dbReference>
<organism evidence="9 10">
    <name type="scientific">Apostasia shenzhenica</name>
    <dbReference type="NCBI Taxonomy" id="1088818"/>
    <lineage>
        <taxon>Eukaryota</taxon>
        <taxon>Viridiplantae</taxon>
        <taxon>Streptophyta</taxon>
        <taxon>Embryophyta</taxon>
        <taxon>Tracheophyta</taxon>
        <taxon>Spermatophyta</taxon>
        <taxon>Magnoliopsida</taxon>
        <taxon>Liliopsida</taxon>
        <taxon>Asparagales</taxon>
        <taxon>Orchidaceae</taxon>
        <taxon>Apostasioideae</taxon>
        <taxon>Apostasia</taxon>
    </lineage>
</organism>
<dbReference type="InterPro" id="IPR005269">
    <property type="entry name" value="LOG"/>
</dbReference>
<dbReference type="FunFam" id="3.40.50.450:FF:000013">
    <property type="entry name" value="Cytokinin riboside 5'-monophosphate phosphoribohydrolase LOG8"/>
    <property type="match status" value="1"/>
</dbReference>
<dbReference type="NCBIfam" id="TIGR00730">
    <property type="entry name" value="Rossman fold protein, TIGR00730 family"/>
    <property type="match status" value="1"/>
</dbReference>
<dbReference type="PANTHER" id="PTHR31223">
    <property type="entry name" value="LOG FAMILY PROTEIN YJL055W"/>
    <property type="match status" value="1"/>
</dbReference>
<comment type="function">
    <text evidence="5 8">Cytokinin-activating enzyme working in the direct activation pathway. Phosphoribohydrolase that converts inactive cytokinin nucleotides to the biologically active free-base forms.</text>
</comment>
<reference evidence="9 10" key="1">
    <citation type="journal article" date="2017" name="Nature">
        <title>The Apostasia genome and the evolution of orchids.</title>
        <authorList>
            <person name="Zhang G.Q."/>
            <person name="Liu K.W."/>
            <person name="Li Z."/>
            <person name="Lohaus R."/>
            <person name="Hsiao Y.Y."/>
            <person name="Niu S.C."/>
            <person name="Wang J.Y."/>
            <person name="Lin Y.C."/>
            <person name="Xu Q."/>
            <person name="Chen L.J."/>
            <person name="Yoshida K."/>
            <person name="Fujiwara S."/>
            <person name="Wang Z.W."/>
            <person name="Zhang Y.Q."/>
            <person name="Mitsuda N."/>
            <person name="Wang M."/>
            <person name="Liu G.H."/>
            <person name="Pecoraro L."/>
            <person name="Huang H.X."/>
            <person name="Xiao X.J."/>
            <person name="Lin M."/>
            <person name="Wu X.Y."/>
            <person name="Wu W.L."/>
            <person name="Chen Y.Y."/>
            <person name="Chang S.B."/>
            <person name="Sakamoto S."/>
            <person name="Ohme-Takagi M."/>
            <person name="Yagi M."/>
            <person name="Zeng S.J."/>
            <person name="Shen C.Y."/>
            <person name="Yeh C.M."/>
            <person name="Luo Y.B."/>
            <person name="Tsai W.C."/>
            <person name="Van de Peer Y."/>
            <person name="Liu Z.J."/>
        </authorList>
    </citation>
    <scope>NUCLEOTIDE SEQUENCE [LARGE SCALE GENOMIC DNA]</scope>
    <source>
        <strain evidence="10">cv. Shenzhen</strain>
        <tissue evidence="9">Stem</tissue>
    </source>
</reference>
<evidence type="ECO:0000256" key="8">
    <source>
        <dbReference type="RuleBase" id="RU363015"/>
    </source>
</evidence>
<keyword evidence="4 8" id="KW-0378">Hydrolase</keyword>
<evidence type="ECO:0000256" key="3">
    <source>
        <dbReference type="ARBA" id="ARBA00022712"/>
    </source>
</evidence>
<evidence type="ECO:0000256" key="5">
    <source>
        <dbReference type="ARBA" id="ARBA00024884"/>
    </source>
</evidence>
<dbReference type="GO" id="GO:0005829">
    <property type="term" value="C:cytosol"/>
    <property type="evidence" value="ECO:0007669"/>
    <property type="project" value="TreeGrafter"/>
</dbReference>
<dbReference type="AlphaFoldDB" id="A0A2I0A2U6"/>
<dbReference type="GO" id="GO:0005634">
    <property type="term" value="C:nucleus"/>
    <property type="evidence" value="ECO:0007669"/>
    <property type="project" value="TreeGrafter"/>
</dbReference>
<evidence type="ECO:0000256" key="7">
    <source>
        <dbReference type="ARBA" id="ARBA00049153"/>
    </source>
</evidence>
<name>A0A2I0A2U6_9ASPA</name>
<accession>A0A2I0A2U6</accession>